<evidence type="ECO:0000256" key="1">
    <source>
        <dbReference type="ARBA" id="ARBA00023002"/>
    </source>
</evidence>
<keyword evidence="1" id="KW-0560">Oxidoreductase</keyword>
<sequence length="439" mass="47666">MKRIYPEYAYGAGPRSPCWWDETADAPYWPMLKGEDTVDVGIIGGGFTGVSAALHLARAGLSVAVIEANDPGWGASGRNGGFCCVGGSMVKDRALAARYGHETAAAYWQAEIDAVHMAESLINTLGIDCDRHSKGETQLAHRPRDMTRLRAKAEAMAGGTGPQPVLTEAADLGSLGISGPFHGALTNPVGFGLNPRKYLFGLAKAAEEAGARFYRQSPVRRAVRSGNAWLLHSTRGSVRCAQVIVATNGYSSEGMPNWLAGRYMPAQSNVLVTRPLTQSELDSAGWTSDQVCYDTRGLLHYFRLMPDRRFLFGMRGGLMSGAEAEKRARARTRADFERMFPAWKHVESPNTWSGMVCLARNLTPFAGPVPDQPGMFAGLAYHGNGVAMGTYTGKLLAGLVQDRDEVPQVMATRMEKFPLGPFRRLLMPPFYIARALADM</sequence>
<keyword evidence="4" id="KW-1185">Reference proteome</keyword>
<organism evidence="3 4">
    <name type="scientific">Arenibacterium halophilum</name>
    <dbReference type="NCBI Taxonomy" id="2583821"/>
    <lineage>
        <taxon>Bacteria</taxon>
        <taxon>Pseudomonadati</taxon>
        <taxon>Pseudomonadota</taxon>
        <taxon>Alphaproteobacteria</taxon>
        <taxon>Rhodobacterales</taxon>
        <taxon>Paracoccaceae</taxon>
        <taxon>Arenibacterium</taxon>
    </lineage>
</organism>
<comment type="caution">
    <text evidence="3">The sequence shown here is derived from an EMBL/GenBank/DDBJ whole genome shotgun (WGS) entry which is preliminary data.</text>
</comment>
<evidence type="ECO:0000313" key="4">
    <source>
        <dbReference type="Proteomes" id="UP001191082"/>
    </source>
</evidence>
<dbReference type="EMBL" id="VCPC01000004">
    <property type="protein sequence ID" value="TMV10623.1"/>
    <property type="molecule type" value="Genomic_DNA"/>
</dbReference>
<accession>A0ABY2X593</accession>
<proteinExistence type="predicted"/>
<feature type="domain" description="FAD dependent oxidoreductase" evidence="2">
    <location>
        <begin position="39"/>
        <end position="398"/>
    </location>
</feature>
<dbReference type="Pfam" id="PF01266">
    <property type="entry name" value="DAO"/>
    <property type="match status" value="1"/>
</dbReference>
<protein>
    <submittedName>
        <fullName evidence="3">FAD-binding oxidoreductase</fullName>
    </submittedName>
</protein>
<dbReference type="PANTHER" id="PTHR13847:SF281">
    <property type="entry name" value="FAD DEPENDENT OXIDOREDUCTASE DOMAIN-CONTAINING PROTEIN"/>
    <property type="match status" value="1"/>
</dbReference>
<gene>
    <name evidence="3" type="ORF">FGK64_17750</name>
</gene>
<dbReference type="Gene3D" id="3.50.50.60">
    <property type="entry name" value="FAD/NAD(P)-binding domain"/>
    <property type="match status" value="1"/>
</dbReference>
<dbReference type="Proteomes" id="UP001191082">
    <property type="component" value="Unassembled WGS sequence"/>
</dbReference>
<dbReference type="InterPro" id="IPR006076">
    <property type="entry name" value="FAD-dep_OxRdtase"/>
</dbReference>
<dbReference type="SUPFAM" id="SSF51905">
    <property type="entry name" value="FAD/NAD(P)-binding domain"/>
    <property type="match status" value="1"/>
</dbReference>
<reference evidence="3 4" key="1">
    <citation type="submission" date="2019-05" db="EMBL/GenBank/DDBJ databases">
        <title>Marivita sp. nov. isolated from sea sediment.</title>
        <authorList>
            <person name="Kim W."/>
        </authorList>
    </citation>
    <scope>NUCLEOTIDE SEQUENCE [LARGE SCALE GENOMIC DNA]</scope>
    <source>
        <strain evidence="3 4">CAU 1492</strain>
    </source>
</reference>
<dbReference type="RefSeq" id="WP_138865196.1">
    <property type="nucleotide sequence ID" value="NZ_VCPC01000004.1"/>
</dbReference>
<dbReference type="InterPro" id="IPR036188">
    <property type="entry name" value="FAD/NAD-bd_sf"/>
</dbReference>
<dbReference type="PANTHER" id="PTHR13847">
    <property type="entry name" value="SARCOSINE DEHYDROGENASE-RELATED"/>
    <property type="match status" value="1"/>
</dbReference>
<evidence type="ECO:0000313" key="3">
    <source>
        <dbReference type="EMBL" id="TMV10623.1"/>
    </source>
</evidence>
<dbReference type="Gene3D" id="3.30.9.10">
    <property type="entry name" value="D-Amino Acid Oxidase, subunit A, domain 2"/>
    <property type="match status" value="1"/>
</dbReference>
<name>A0ABY2X593_9RHOB</name>
<evidence type="ECO:0000259" key="2">
    <source>
        <dbReference type="Pfam" id="PF01266"/>
    </source>
</evidence>